<accession>A0A9D1LFB7</accession>
<name>A0A9D1LFB7_9BACT</name>
<dbReference type="Proteomes" id="UP000824076">
    <property type="component" value="Unassembled WGS sequence"/>
</dbReference>
<protein>
    <submittedName>
        <fullName evidence="1">DUF4302 domain-containing protein</fullName>
    </submittedName>
</protein>
<comment type="caution">
    <text evidence="1">The sequence shown here is derived from an EMBL/GenBank/DDBJ whole genome shotgun (WGS) entry which is preliminary data.</text>
</comment>
<organism evidence="1 2">
    <name type="scientific">Candidatus Limisoma intestinavium</name>
    <dbReference type="NCBI Taxonomy" id="2840856"/>
    <lineage>
        <taxon>Bacteria</taxon>
        <taxon>Pseudomonadati</taxon>
        <taxon>Bacteroidota</taxon>
        <taxon>Bacteroidia</taxon>
        <taxon>Bacteroidales</taxon>
        <taxon>Candidatus Limisoma</taxon>
    </lineage>
</organism>
<sequence length="414" mass="45513">DFFEESSAQRLNHSMEEYHNAIISAENGWVLQYFANTGEQGYPLLVKFSEDGSVTMAANNNYSSGNQYKEERSLYEVIGDDGPVLSFNSYNSLLHVFSNPVDIPDTSDEDEDGVGHEGDYEFRFISMSADGNTIYMKGKKYNLDIRLTRLSDTQNWEAYYTDLAAVKSAHFPSVVKKIWLDADGERYSITGMSNGLMEFVPEGGDPIAETTTLSYIVYLDGSVHLCEPFKGDDENFEVQDFALNEEGILVCTNESQNAVISAGDMPTYLVDNTWRMDKNATTGGIIDAYNALVGEFRAAGYGSIQYVEFAYDSDLESFTLFFRSTSFNAKYCVNVEKSGESATLAFNREATQAAADGGDSDAANGLVFYDSLTSVPAFVSAVMKPYTITANSPLGTTTLTLTDASGNVLTLSLR</sequence>
<reference evidence="1" key="2">
    <citation type="journal article" date="2021" name="PeerJ">
        <title>Extensive microbial diversity within the chicken gut microbiome revealed by metagenomics and culture.</title>
        <authorList>
            <person name="Gilroy R."/>
            <person name="Ravi A."/>
            <person name="Getino M."/>
            <person name="Pursley I."/>
            <person name="Horton D.L."/>
            <person name="Alikhan N.F."/>
            <person name="Baker D."/>
            <person name="Gharbi K."/>
            <person name="Hall N."/>
            <person name="Watson M."/>
            <person name="Adriaenssens E.M."/>
            <person name="Foster-Nyarko E."/>
            <person name="Jarju S."/>
            <person name="Secka A."/>
            <person name="Antonio M."/>
            <person name="Oren A."/>
            <person name="Chaudhuri R.R."/>
            <person name="La Ragione R."/>
            <person name="Hildebrand F."/>
            <person name="Pallen M.J."/>
        </authorList>
    </citation>
    <scope>NUCLEOTIDE SEQUENCE</scope>
    <source>
        <strain evidence="1">17073</strain>
    </source>
</reference>
<dbReference type="AlphaFoldDB" id="A0A9D1LFB7"/>
<feature type="non-terminal residue" evidence="1">
    <location>
        <position position="1"/>
    </location>
</feature>
<reference evidence="1" key="1">
    <citation type="submission" date="2020-10" db="EMBL/GenBank/DDBJ databases">
        <authorList>
            <person name="Gilroy R."/>
        </authorList>
    </citation>
    <scope>NUCLEOTIDE SEQUENCE</scope>
    <source>
        <strain evidence="1">17073</strain>
    </source>
</reference>
<evidence type="ECO:0000313" key="2">
    <source>
        <dbReference type="Proteomes" id="UP000824076"/>
    </source>
</evidence>
<proteinExistence type="predicted"/>
<dbReference type="Pfam" id="PF14135">
    <property type="entry name" value="DUF4302"/>
    <property type="match status" value="1"/>
</dbReference>
<dbReference type="InterPro" id="IPR025396">
    <property type="entry name" value="DUF4302"/>
</dbReference>
<gene>
    <name evidence="1" type="ORF">IAD18_02635</name>
</gene>
<evidence type="ECO:0000313" key="1">
    <source>
        <dbReference type="EMBL" id="HIU38548.1"/>
    </source>
</evidence>
<dbReference type="EMBL" id="DVMS01000072">
    <property type="protein sequence ID" value="HIU38548.1"/>
    <property type="molecule type" value="Genomic_DNA"/>
</dbReference>